<dbReference type="InterPro" id="IPR045340">
    <property type="entry name" value="DUF6533"/>
</dbReference>
<keyword evidence="1" id="KW-1133">Transmembrane helix</keyword>
<organism evidence="3 4">
    <name type="scientific">Cerrena zonata</name>
    <dbReference type="NCBI Taxonomy" id="2478898"/>
    <lineage>
        <taxon>Eukaryota</taxon>
        <taxon>Fungi</taxon>
        <taxon>Dikarya</taxon>
        <taxon>Basidiomycota</taxon>
        <taxon>Agaricomycotina</taxon>
        <taxon>Agaricomycetes</taxon>
        <taxon>Polyporales</taxon>
        <taxon>Cerrenaceae</taxon>
        <taxon>Cerrena</taxon>
    </lineage>
</organism>
<feature type="transmembrane region" description="Helical" evidence="1">
    <location>
        <begin position="243"/>
        <end position="263"/>
    </location>
</feature>
<feature type="transmembrane region" description="Helical" evidence="1">
    <location>
        <begin position="61"/>
        <end position="79"/>
    </location>
</feature>
<feature type="domain" description="DUF6533" evidence="2">
    <location>
        <begin position="28"/>
        <end position="70"/>
    </location>
</feature>
<evidence type="ECO:0000313" key="4">
    <source>
        <dbReference type="Proteomes" id="UP001385951"/>
    </source>
</evidence>
<name>A0AAW0GHL2_9APHY</name>
<feature type="transmembrane region" description="Helical" evidence="1">
    <location>
        <begin position="99"/>
        <end position="118"/>
    </location>
</feature>
<sequence>MAEELDSEKLFNQYLTVVRDVEYSRLTAFAVATMVIYDYIVTFDREVELIWRKPWSIIKAVYLWHRYFGVVCVILQVIALTYNNLDDRVSNFWIHWETWGYSALVYSSELVLVLWIWVICNRSKIILITLLSLFSAEVAGTTAILVLSFKHTSSSPHLVPGLTYCFAQGTSSSFRFLWIPILAFDTALLSIFLYHGYKTRENRRMGSSSMHMIYQHSLLNFLAIFASYLACALMWIAAEPGLAQVPVGFAIAFSVTNCTRLLINIRRAYYIGPSRMRLHDTSGMVVHSTDLGTLQSVTTLASLRWAHGENSTIGSIHTDIILDEDASETHYANSMEGPLDSQYELKTLKSGTLDP</sequence>
<keyword evidence="4" id="KW-1185">Reference proteome</keyword>
<evidence type="ECO:0000259" key="2">
    <source>
        <dbReference type="Pfam" id="PF20151"/>
    </source>
</evidence>
<proteinExistence type="predicted"/>
<gene>
    <name evidence="3" type="ORF">QCA50_004491</name>
</gene>
<feature type="transmembrane region" description="Helical" evidence="1">
    <location>
        <begin position="218"/>
        <end position="237"/>
    </location>
</feature>
<dbReference type="EMBL" id="JASBNA010000004">
    <property type="protein sequence ID" value="KAK7692856.1"/>
    <property type="molecule type" value="Genomic_DNA"/>
</dbReference>
<dbReference type="AlphaFoldDB" id="A0AAW0GHL2"/>
<keyword evidence="1" id="KW-0472">Membrane</keyword>
<feature type="transmembrane region" description="Helical" evidence="1">
    <location>
        <begin position="125"/>
        <end position="149"/>
    </location>
</feature>
<evidence type="ECO:0000313" key="3">
    <source>
        <dbReference type="EMBL" id="KAK7692856.1"/>
    </source>
</evidence>
<reference evidence="3 4" key="1">
    <citation type="submission" date="2022-09" db="EMBL/GenBank/DDBJ databases">
        <authorList>
            <person name="Palmer J.M."/>
        </authorList>
    </citation>
    <scope>NUCLEOTIDE SEQUENCE [LARGE SCALE GENOMIC DNA]</scope>
    <source>
        <strain evidence="3 4">DSM 7382</strain>
    </source>
</reference>
<feature type="transmembrane region" description="Helical" evidence="1">
    <location>
        <begin position="176"/>
        <end position="197"/>
    </location>
</feature>
<evidence type="ECO:0000256" key="1">
    <source>
        <dbReference type="SAM" id="Phobius"/>
    </source>
</evidence>
<comment type="caution">
    <text evidence="3">The sequence shown here is derived from an EMBL/GenBank/DDBJ whole genome shotgun (WGS) entry which is preliminary data.</text>
</comment>
<accession>A0AAW0GHL2</accession>
<dbReference type="Proteomes" id="UP001385951">
    <property type="component" value="Unassembled WGS sequence"/>
</dbReference>
<feature type="transmembrane region" description="Helical" evidence="1">
    <location>
        <begin position="23"/>
        <end position="40"/>
    </location>
</feature>
<dbReference type="Pfam" id="PF20151">
    <property type="entry name" value="DUF6533"/>
    <property type="match status" value="1"/>
</dbReference>
<keyword evidence="1" id="KW-0812">Transmembrane</keyword>
<protein>
    <recommendedName>
        <fullName evidence="2">DUF6533 domain-containing protein</fullName>
    </recommendedName>
</protein>